<feature type="non-terminal residue" evidence="3">
    <location>
        <position position="118"/>
    </location>
</feature>
<evidence type="ECO:0000259" key="2">
    <source>
        <dbReference type="Pfam" id="PF18488"/>
    </source>
</evidence>
<evidence type="ECO:0000256" key="1">
    <source>
        <dbReference type="SAM" id="SignalP"/>
    </source>
</evidence>
<reference evidence="4" key="1">
    <citation type="submission" date="2017-03" db="EMBL/GenBank/DDBJ databases">
        <title>Phytopthora megakarya and P. palmivora, two closely related causual agents of cacao black pod achieved similar genome size and gene model numbers by different mechanisms.</title>
        <authorList>
            <person name="Ali S."/>
            <person name="Shao J."/>
            <person name="Larry D.J."/>
            <person name="Kronmiller B."/>
            <person name="Shen D."/>
            <person name="Strem M.D."/>
            <person name="Melnick R.L."/>
            <person name="Guiltinan M.J."/>
            <person name="Tyler B.M."/>
            <person name="Meinhardt L.W."/>
            <person name="Bailey B.A."/>
        </authorList>
    </citation>
    <scope>NUCLEOTIDE SEQUENCE [LARGE SCALE GENOMIC DNA]</scope>
    <source>
        <strain evidence="4">zdho120</strain>
    </source>
</reference>
<dbReference type="EMBL" id="NBNE01010021">
    <property type="protein sequence ID" value="OWY97835.1"/>
    <property type="molecule type" value="Genomic_DNA"/>
</dbReference>
<name>A0A225UWH8_9STRA</name>
<feature type="domain" description="PexRD2 WYL" evidence="2">
    <location>
        <begin position="60"/>
        <end position="118"/>
    </location>
</feature>
<dbReference type="Proteomes" id="UP000198211">
    <property type="component" value="Unassembled WGS sequence"/>
</dbReference>
<comment type="caution">
    <text evidence="3">The sequence shown here is derived from an EMBL/GenBank/DDBJ whole genome shotgun (WGS) entry which is preliminary data.</text>
</comment>
<feature type="chain" id="PRO_5013211582" evidence="1">
    <location>
        <begin position="21"/>
        <end position="118"/>
    </location>
</feature>
<evidence type="ECO:0000313" key="4">
    <source>
        <dbReference type="Proteomes" id="UP000198211"/>
    </source>
</evidence>
<feature type="signal peptide" evidence="1">
    <location>
        <begin position="1"/>
        <end position="20"/>
    </location>
</feature>
<keyword evidence="1" id="KW-0732">Signal</keyword>
<sequence>MRLSQVLIVATASMLFTCEALSATAYSDTQVASSGSPTQRLLRTHQTFAEVNDENVDEERALDTAKMARMRKDGMTAKDYAKKLNIDETLDAALRMSAEARARFMGTHKYHKYKEYFN</sequence>
<dbReference type="Pfam" id="PF18488">
    <property type="entry name" value="WYL_3"/>
    <property type="match status" value="1"/>
</dbReference>
<dbReference type="Gene3D" id="1.10.10.2470">
    <property type="match status" value="1"/>
</dbReference>
<protein>
    <submittedName>
        <fullName evidence="3">RxLR effector protein</fullName>
    </submittedName>
</protein>
<dbReference type="OrthoDB" id="125807at2759"/>
<accession>A0A225UWH8</accession>
<organism evidence="3 4">
    <name type="scientific">Phytophthora megakarya</name>
    <dbReference type="NCBI Taxonomy" id="4795"/>
    <lineage>
        <taxon>Eukaryota</taxon>
        <taxon>Sar</taxon>
        <taxon>Stramenopiles</taxon>
        <taxon>Oomycota</taxon>
        <taxon>Peronosporomycetes</taxon>
        <taxon>Peronosporales</taxon>
        <taxon>Peronosporaceae</taxon>
        <taxon>Phytophthora</taxon>
    </lineage>
</organism>
<dbReference type="InterPro" id="IPR040691">
    <property type="entry name" value="PexRD2_WYL"/>
</dbReference>
<proteinExistence type="predicted"/>
<evidence type="ECO:0000313" key="3">
    <source>
        <dbReference type="EMBL" id="OWY97835.1"/>
    </source>
</evidence>
<gene>
    <name evidence="3" type="ORF">PHMEG_00031535</name>
</gene>
<keyword evidence="4" id="KW-1185">Reference proteome</keyword>
<dbReference type="AlphaFoldDB" id="A0A225UWH8"/>